<dbReference type="InterPro" id="IPR009001">
    <property type="entry name" value="Transl_elong_EF1A/Init_IF2_C"/>
</dbReference>
<dbReference type="SUPFAM" id="SSF52540">
    <property type="entry name" value="P-loop containing nucleoside triphosphate hydrolases"/>
    <property type="match status" value="1"/>
</dbReference>
<dbReference type="PROSITE" id="PS00301">
    <property type="entry name" value="G_TR_1"/>
    <property type="match status" value="1"/>
</dbReference>
<dbReference type="CDD" id="cd01884">
    <property type="entry name" value="EF_Tu"/>
    <property type="match status" value="1"/>
</dbReference>
<evidence type="ECO:0000256" key="12">
    <source>
        <dbReference type="ARBA" id="ARBA00064283"/>
    </source>
</evidence>
<evidence type="ECO:0000259" key="14">
    <source>
        <dbReference type="PROSITE" id="PS51722"/>
    </source>
</evidence>
<evidence type="ECO:0000256" key="5">
    <source>
        <dbReference type="ARBA" id="ARBA00022801"/>
    </source>
</evidence>
<dbReference type="FunFam" id="2.40.30.10:FF:000001">
    <property type="entry name" value="Elongation factor Tu"/>
    <property type="match status" value="1"/>
</dbReference>
<accession>A0A2Z5TPD4</accession>
<dbReference type="InterPro" id="IPR009000">
    <property type="entry name" value="Transl_B-barrel_sf"/>
</dbReference>
<feature type="binding site" evidence="13">
    <location>
        <begin position="136"/>
        <end position="139"/>
    </location>
    <ligand>
        <name>GTP</name>
        <dbReference type="ChEBI" id="CHEBI:37565"/>
    </ligand>
</feature>
<dbReference type="Pfam" id="PF00009">
    <property type="entry name" value="GTP_EFTU"/>
    <property type="match status" value="1"/>
</dbReference>
<keyword evidence="16" id="KW-1185">Reference proteome</keyword>
<dbReference type="InterPro" id="IPR004160">
    <property type="entry name" value="Transl_elong_EFTu/EF1A_C"/>
</dbReference>
<dbReference type="InterPro" id="IPR041709">
    <property type="entry name" value="EF-Tu_GTP-bd"/>
</dbReference>
<dbReference type="RefSeq" id="WP_148708428.1">
    <property type="nucleotide sequence ID" value="NZ_AP018161.1"/>
</dbReference>
<sequence>MSKEKFQRKKIHINVGTIGHVDHGKTTLTSAITYILSKKYGGNIYKFNDIDNAPEEQKRGITINTSHVEYDTEIRHYAHVDCPGHSDYIKNMITGAAQMDGAILVVSATDGPMPQTREHILLARQVGVPYIIVFINKCDLVDDEEILDLVEMEIRELLSKYGFIDKNIPVIRGSAIKALEDDEVWSNKIIELSNYLDKYIPDPIRDIDNDFILPIEDVFSISGRGTVVTGKIEKGIIKIGDEVEIVGIRDTIKTTCTGIEMFRKLLDEGRAGENVGILLRGIKKEDVERGQVLSKPNSIKPYTKFDAEIYILNKDEGGRHTPFFNGYRPQFYFRTTDVTGTINLPKDIDMIMPGDNIKLTVDLVCPIAMNEGLRFAVREGGKTVGAGIVTKIIS</sequence>
<dbReference type="GO" id="GO:0003746">
    <property type="term" value="F:translation elongation factor activity"/>
    <property type="evidence" value="ECO:0007669"/>
    <property type="project" value="UniProtKB-UniRule"/>
</dbReference>
<keyword evidence="2 13" id="KW-0479">Metal-binding</keyword>
<evidence type="ECO:0000256" key="2">
    <source>
        <dbReference type="ARBA" id="ARBA00022723"/>
    </source>
</evidence>
<comment type="similarity">
    <text evidence="1 13">Belongs to the TRAFAC class translation factor GTPase superfamily. Classic translation factor GTPase family. EF-Tu/EF-1A subfamily.</text>
</comment>
<comment type="function">
    <text evidence="10">May play an important regulatory role in cell growth and in the bacterial response to nutrient deprivation.</text>
</comment>
<dbReference type="SUPFAM" id="SSF50447">
    <property type="entry name" value="Translation proteins"/>
    <property type="match status" value="1"/>
</dbReference>
<evidence type="ECO:0000256" key="1">
    <source>
        <dbReference type="ARBA" id="ARBA00007249"/>
    </source>
</evidence>
<feature type="binding site" evidence="13">
    <location>
        <begin position="19"/>
        <end position="26"/>
    </location>
    <ligand>
        <name>GTP</name>
        <dbReference type="ChEBI" id="CHEBI:37565"/>
    </ligand>
</feature>
<dbReference type="Gene3D" id="2.40.30.10">
    <property type="entry name" value="Translation factors"/>
    <property type="match status" value="2"/>
</dbReference>
<dbReference type="FunFam" id="3.40.50.300:FF:000003">
    <property type="entry name" value="Elongation factor Tu"/>
    <property type="match status" value="1"/>
</dbReference>
<dbReference type="KEGG" id="eor:NARRFE1_01440"/>
<dbReference type="NCBIfam" id="NF009372">
    <property type="entry name" value="PRK12735.1"/>
    <property type="match status" value="1"/>
</dbReference>
<dbReference type="InterPro" id="IPR027417">
    <property type="entry name" value="P-loop_NTPase"/>
</dbReference>
<dbReference type="AlphaFoldDB" id="A0A2Z5TPD4"/>
<keyword evidence="3 13" id="KW-0547">Nucleotide-binding</keyword>
<dbReference type="GO" id="GO:0005737">
    <property type="term" value="C:cytoplasm"/>
    <property type="evidence" value="ECO:0007669"/>
    <property type="project" value="UniProtKB-SubCell"/>
</dbReference>
<dbReference type="Pfam" id="PF03143">
    <property type="entry name" value="GTP_EFTU_D3"/>
    <property type="match status" value="1"/>
</dbReference>
<evidence type="ECO:0000256" key="11">
    <source>
        <dbReference type="ARBA" id="ARBA00063778"/>
    </source>
</evidence>
<feature type="domain" description="Tr-type G" evidence="14">
    <location>
        <begin position="10"/>
        <end position="204"/>
    </location>
</feature>
<reference evidence="15 16" key="1">
    <citation type="journal article" date="2017" name="Proc. Natl. Acad. Sci. U.S.A.">
        <title>Small genome symbiont underlies cuticle hardness in beetles.</title>
        <authorList>
            <person name="Anbutsu H."/>
            <person name="Moriyama M."/>
            <person name="Nikoh N."/>
            <person name="Hosokawa T."/>
            <person name="Futahashi R."/>
            <person name="Tanahashi M."/>
            <person name="Meng X.Y."/>
            <person name="Kuriwada T."/>
            <person name="Mori N."/>
            <person name="Oshima K."/>
            <person name="Hattori M."/>
            <person name="Fujie M."/>
            <person name="Satoh N."/>
            <person name="Maeda T."/>
            <person name="Shigenobu S."/>
            <person name="Koga R."/>
            <person name="Fukatsu T."/>
        </authorList>
    </citation>
    <scope>NUCLEOTIDE SEQUENCE [LARGE SCALE GENOMIC DNA]</scope>
    <source>
        <strain evidence="15">NARRFE1</strain>
    </source>
</reference>
<dbReference type="NCBIfam" id="NF009373">
    <property type="entry name" value="PRK12736.1"/>
    <property type="match status" value="1"/>
</dbReference>
<keyword evidence="7 13" id="KW-0648">Protein biosynthesis</keyword>
<keyword evidence="6 13" id="KW-0460">Magnesium</keyword>
<dbReference type="EMBL" id="AP018161">
    <property type="protein sequence ID" value="BBA85079.1"/>
    <property type="molecule type" value="Genomic_DNA"/>
</dbReference>
<dbReference type="SUPFAM" id="SSF50465">
    <property type="entry name" value="EF-Tu/eEF-1alpha/eIF2-gamma C-terminal domain"/>
    <property type="match status" value="1"/>
</dbReference>
<gene>
    <name evidence="13 15" type="primary">tuf</name>
    <name evidence="15" type="ORF">NARRFE1_01440</name>
</gene>
<dbReference type="InterPro" id="IPR050055">
    <property type="entry name" value="EF-Tu_GTPase"/>
</dbReference>
<protein>
    <recommendedName>
        <fullName evidence="9 13">Elongation factor Tu</fullName>
        <shortName evidence="13">EF-Tu</shortName>
        <ecNumber evidence="13">3.6.5.3</ecNumber>
    </recommendedName>
</protein>
<feature type="binding site" evidence="13">
    <location>
        <position position="26"/>
    </location>
    <ligand>
        <name>Mg(2+)</name>
        <dbReference type="ChEBI" id="CHEBI:18420"/>
    </ligand>
</feature>
<evidence type="ECO:0000256" key="7">
    <source>
        <dbReference type="ARBA" id="ARBA00022917"/>
    </source>
</evidence>
<keyword evidence="4 13" id="KW-0251">Elongation factor</keyword>
<evidence type="ECO:0000256" key="9">
    <source>
        <dbReference type="ARBA" id="ARBA00029554"/>
    </source>
</evidence>
<name>A0A2Z5TPD4_9GAMM</name>
<dbReference type="EC" id="3.6.5.3" evidence="13"/>
<evidence type="ECO:0000313" key="16">
    <source>
        <dbReference type="Proteomes" id="UP000289537"/>
    </source>
</evidence>
<dbReference type="GO" id="GO:0003924">
    <property type="term" value="F:GTPase activity"/>
    <property type="evidence" value="ECO:0007669"/>
    <property type="project" value="UniProtKB-UniRule"/>
</dbReference>
<comment type="subcellular location">
    <subcellularLocation>
        <location evidence="13">Cytoplasm</location>
    </subcellularLocation>
</comment>
<evidence type="ECO:0000313" key="15">
    <source>
        <dbReference type="EMBL" id="BBA85079.1"/>
    </source>
</evidence>
<dbReference type="Gene3D" id="3.40.50.300">
    <property type="entry name" value="P-loop containing nucleotide triphosphate hydrolases"/>
    <property type="match status" value="1"/>
</dbReference>
<dbReference type="InterPro" id="IPR004161">
    <property type="entry name" value="EFTu-like_2"/>
</dbReference>
<comment type="subunit">
    <text evidence="11">Monomer. Heterotetramer composed of two EF-Ts.EF-Tu dimer complexes.</text>
</comment>
<evidence type="ECO:0000256" key="10">
    <source>
        <dbReference type="ARBA" id="ARBA00058140"/>
    </source>
</evidence>
<dbReference type="PROSITE" id="PS51722">
    <property type="entry name" value="G_TR_2"/>
    <property type="match status" value="1"/>
</dbReference>
<dbReference type="InterPro" id="IPR031157">
    <property type="entry name" value="G_TR_CS"/>
</dbReference>
<keyword evidence="5 13" id="KW-0378">Hydrolase</keyword>
<dbReference type="PRINTS" id="PR00315">
    <property type="entry name" value="ELONGATNFCT"/>
</dbReference>
<feature type="binding site" evidence="13">
    <location>
        <begin position="81"/>
        <end position="85"/>
    </location>
    <ligand>
        <name>GTP</name>
        <dbReference type="ChEBI" id="CHEBI:37565"/>
    </ligand>
</feature>
<keyword evidence="13" id="KW-0963">Cytoplasm</keyword>
<dbReference type="InterPro" id="IPR000795">
    <property type="entry name" value="T_Tr_GTP-bd_dom"/>
</dbReference>
<dbReference type="NCBIfam" id="TIGR00231">
    <property type="entry name" value="small_GTP"/>
    <property type="match status" value="1"/>
</dbReference>
<evidence type="ECO:0000256" key="4">
    <source>
        <dbReference type="ARBA" id="ARBA00022768"/>
    </source>
</evidence>
<dbReference type="CDD" id="cd03697">
    <property type="entry name" value="EFTU_II"/>
    <property type="match status" value="1"/>
</dbReference>
<dbReference type="OrthoDB" id="9803139at2"/>
<proteinExistence type="inferred from homology"/>
<dbReference type="CDD" id="cd03707">
    <property type="entry name" value="EFTU_III"/>
    <property type="match status" value="1"/>
</dbReference>
<dbReference type="NCBIfam" id="NF000766">
    <property type="entry name" value="PRK00049.1"/>
    <property type="match status" value="1"/>
</dbReference>
<dbReference type="Proteomes" id="UP000289537">
    <property type="component" value="Chromosome"/>
</dbReference>
<keyword evidence="8 13" id="KW-0342">GTP-binding</keyword>
<dbReference type="PANTHER" id="PTHR43721:SF22">
    <property type="entry name" value="ELONGATION FACTOR TU, MITOCHONDRIAL"/>
    <property type="match status" value="1"/>
</dbReference>
<evidence type="ECO:0000256" key="6">
    <source>
        <dbReference type="ARBA" id="ARBA00022842"/>
    </source>
</evidence>
<dbReference type="NCBIfam" id="TIGR00485">
    <property type="entry name" value="EF-Tu"/>
    <property type="match status" value="1"/>
</dbReference>
<dbReference type="InterPro" id="IPR033720">
    <property type="entry name" value="EFTU_2"/>
</dbReference>
<dbReference type="InterPro" id="IPR004541">
    <property type="entry name" value="Transl_elong_EFTu/EF1A_bac/org"/>
</dbReference>
<evidence type="ECO:0000256" key="13">
    <source>
        <dbReference type="HAMAP-Rule" id="MF_00118"/>
    </source>
</evidence>
<dbReference type="HAMAP" id="MF_00118_B">
    <property type="entry name" value="EF_Tu_B"/>
    <property type="match status" value="1"/>
</dbReference>
<dbReference type="GO" id="GO:0000287">
    <property type="term" value="F:magnesium ion binding"/>
    <property type="evidence" value="ECO:0007669"/>
    <property type="project" value="UniProtKB-UniRule"/>
</dbReference>
<organism evidence="15 16">
    <name type="scientific">endosymbiont of Rhynchophorus ferrugineus</name>
    <dbReference type="NCBI Taxonomy" id="1972133"/>
    <lineage>
        <taxon>Bacteria</taxon>
        <taxon>Pseudomonadati</taxon>
        <taxon>Pseudomonadota</taxon>
        <taxon>Gammaproteobacteria</taxon>
        <taxon>Candidatus Nardonella</taxon>
    </lineage>
</organism>
<comment type="subunit">
    <text evidence="12">(Microbial infection) Upon infection by bacteriophage Qbeta, part of the viral RNA-dependent RNA polymerase complex, the other subunits are the viral replicase catalytic subunit (AC P14647), host ribosomal protein S1 and EF-Ts.</text>
</comment>
<dbReference type="Pfam" id="PF03144">
    <property type="entry name" value="GTP_EFTU_D2"/>
    <property type="match status" value="1"/>
</dbReference>
<comment type="function">
    <text evidence="13">GTP hydrolase that promotes the GTP-dependent binding of aminoacyl-tRNA to the A-site of ribosomes during protein biosynthesis.</text>
</comment>
<dbReference type="InterPro" id="IPR005225">
    <property type="entry name" value="Small_GTP-bd"/>
</dbReference>
<dbReference type="PANTHER" id="PTHR43721">
    <property type="entry name" value="ELONGATION FACTOR TU-RELATED"/>
    <property type="match status" value="1"/>
</dbReference>
<evidence type="ECO:0000256" key="8">
    <source>
        <dbReference type="ARBA" id="ARBA00023134"/>
    </source>
</evidence>
<evidence type="ECO:0000256" key="3">
    <source>
        <dbReference type="ARBA" id="ARBA00022741"/>
    </source>
</evidence>
<comment type="catalytic activity">
    <reaction evidence="13">
        <text>GTP + H2O = GDP + phosphate + H(+)</text>
        <dbReference type="Rhea" id="RHEA:19669"/>
        <dbReference type="ChEBI" id="CHEBI:15377"/>
        <dbReference type="ChEBI" id="CHEBI:15378"/>
        <dbReference type="ChEBI" id="CHEBI:37565"/>
        <dbReference type="ChEBI" id="CHEBI:43474"/>
        <dbReference type="ChEBI" id="CHEBI:58189"/>
        <dbReference type="EC" id="3.6.5.3"/>
    </reaction>
</comment>
<dbReference type="GO" id="GO:0005525">
    <property type="term" value="F:GTP binding"/>
    <property type="evidence" value="ECO:0007669"/>
    <property type="project" value="UniProtKB-UniRule"/>
</dbReference>